<organism evidence="6 7">
    <name type="scientific">Mastigocoleus testarum BC008</name>
    <dbReference type="NCBI Taxonomy" id="371196"/>
    <lineage>
        <taxon>Bacteria</taxon>
        <taxon>Bacillati</taxon>
        <taxon>Cyanobacteriota</taxon>
        <taxon>Cyanophyceae</taxon>
        <taxon>Nostocales</taxon>
        <taxon>Hapalosiphonaceae</taxon>
        <taxon>Mastigocoleus</taxon>
    </lineage>
</organism>
<dbReference type="CDD" id="cd17535">
    <property type="entry name" value="REC_NarL-like"/>
    <property type="match status" value="1"/>
</dbReference>
<feature type="domain" description="Response regulatory" evidence="5">
    <location>
        <begin position="3"/>
        <end position="119"/>
    </location>
</feature>
<dbReference type="PANTHER" id="PTHR43214:SF43">
    <property type="entry name" value="TWO-COMPONENT RESPONSE REGULATOR"/>
    <property type="match status" value="1"/>
</dbReference>
<dbReference type="GO" id="GO:0000160">
    <property type="term" value="P:phosphorelay signal transduction system"/>
    <property type="evidence" value="ECO:0007669"/>
    <property type="project" value="InterPro"/>
</dbReference>
<keyword evidence="7" id="KW-1185">Reference proteome</keyword>
<comment type="caution">
    <text evidence="6">The sequence shown here is derived from an EMBL/GenBank/DDBJ whole genome shotgun (WGS) entry which is preliminary data.</text>
</comment>
<evidence type="ECO:0000259" key="4">
    <source>
        <dbReference type="PROSITE" id="PS50043"/>
    </source>
</evidence>
<dbReference type="GO" id="GO:0003677">
    <property type="term" value="F:DNA binding"/>
    <property type="evidence" value="ECO:0007669"/>
    <property type="project" value="UniProtKB-KW"/>
</dbReference>
<dbReference type="Pfam" id="PF00072">
    <property type="entry name" value="Response_reg"/>
    <property type="match status" value="1"/>
</dbReference>
<dbReference type="InterPro" id="IPR011006">
    <property type="entry name" value="CheY-like_superfamily"/>
</dbReference>
<proteinExistence type="predicted"/>
<dbReference type="PROSITE" id="PS00622">
    <property type="entry name" value="HTH_LUXR_1"/>
    <property type="match status" value="1"/>
</dbReference>
<dbReference type="GO" id="GO:0006355">
    <property type="term" value="P:regulation of DNA-templated transcription"/>
    <property type="evidence" value="ECO:0007669"/>
    <property type="project" value="InterPro"/>
</dbReference>
<dbReference type="PROSITE" id="PS50110">
    <property type="entry name" value="RESPONSE_REGULATORY"/>
    <property type="match status" value="1"/>
</dbReference>
<dbReference type="PANTHER" id="PTHR43214">
    <property type="entry name" value="TWO-COMPONENT RESPONSE REGULATOR"/>
    <property type="match status" value="1"/>
</dbReference>
<sequence>MIRLLLVDDQTLVRQGLKVLLEVHEDLKVIGEAENGRQAVEQVEALRPDMVLMDVRMPEMDGVAATQVIRQRFTDVKVLVLSTFNDDDYVNRAMQFGAVGYLLKDTDSEELAQAIRLANKGFTQLGPGLFEKAVADIKETSSNSISSSTANALTTLPPELEEITKREREVLCLIITGATNRQIAQTLFISERTVKNHVTSILGRLNLQDRIQAAMFAGPFLPLLKPGNDKE</sequence>
<evidence type="ECO:0000256" key="3">
    <source>
        <dbReference type="PROSITE-ProRule" id="PRU00169"/>
    </source>
</evidence>
<dbReference type="SUPFAM" id="SSF52172">
    <property type="entry name" value="CheY-like"/>
    <property type="match status" value="1"/>
</dbReference>
<dbReference type="InterPro" id="IPR001789">
    <property type="entry name" value="Sig_transdc_resp-reg_receiver"/>
</dbReference>
<dbReference type="OrthoDB" id="509129at2"/>
<feature type="domain" description="HTH luxR-type" evidence="4">
    <location>
        <begin position="156"/>
        <end position="221"/>
    </location>
</feature>
<evidence type="ECO:0000313" key="7">
    <source>
        <dbReference type="Proteomes" id="UP000053372"/>
    </source>
</evidence>
<reference evidence="6 7" key="1">
    <citation type="journal article" date="2015" name="Genome Announc.">
        <title>Draft Genome of the Euendolithic (true boring) Cyanobacterium Mastigocoleus testarum strain BC008.</title>
        <authorList>
            <person name="Guida B.S."/>
            <person name="Garcia-Pichel F."/>
        </authorList>
    </citation>
    <scope>NUCLEOTIDE SEQUENCE [LARGE SCALE GENOMIC DNA]</scope>
    <source>
        <strain evidence="6 7">BC008</strain>
    </source>
</reference>
<evidence type="ECO:0000256" key="1">
    <source>
        <dbReference type="ARBA" id="ARBA00022553"/>
    </source>
</evidence>
<dbReference type="InterPro" id="IPR000792">
    <property type="entry name" value="Tscrpt_reg_LuxR_C"/>
</dbReference>
<accession>A0A0V7ZV38</accession>
<feature type="modified residue" description="4-aspartylphosphate" evidence="3">
    <location>
        <position position="54"/>
    </location>
</feature>
<dbReference type="InterPro" id="IPR016032">
    <property type="entry name" value="Sig_transdc_resp-reg_C-effctor"/>
</dbReference>
<keyword evidence="2" id="KW-0238">DNA-binding</keyword>
<dbReference type="Pfam" id="PF00196">
    <property type="entry name" value="GerE"/>
    <property type="match status" value="1"/>
</dbReference>
<evidence type="ECO:0000259" key="5">
    <source>
        <dbReference type="PROSITE" id="PS50110"/>
    </source>
</evidence>
<dbReference type="InterPro" id="IPR039420">
    <property type="entry name" value="WalR-like"/>
</dbReference>
<dbReference type="SUPFAM" id="SSF46894">
    <property type="entry name" value="C-terminal effector domain of the bipartite response regulators"/>
    <property type="match status" value="1"/>
</dbReference>
<protein>
    <submittedName>
        <fullName evidence="6">LuxR family transcriptional regulator</fullName>
    </submittedName>
</protein>
<keyword evidence="1 3" id="KW-0597">Phosphoprotein</keyword>
<dbReference type="CDD" id="cd06170">
    <property type="entry name" value="LuxR_C_like"/>
    <property type="match status" value="1"/>
</dbReference>
<dbReference type="EMBL" id="LMTZ01000076">
    <property type="protein sequence ID" value="KST68226.1"/>
    <property type="molecule type" value="Genomic_DNA"/>
</dbReference>
<dbReference type="InterPro" id="IPR058245">
    <property type="entry name" value="NreC/VraR/RcsB-like_REC"/>
</dbReference>
<gene>
    <name evidence="6" type="ORF">BC008_00245</name>
</gene>
<name>A0A0V7ZV38_9CYAN</name>
<dbReference type="SMART" id="SM00421">
    <property type="entry name" value="HTH_LUXR"/>
    <property type="match status" value="1"/>
</dbReference>
<dbReference type="SMART" id="SM00448">
    <property type="entry name" value="REC"/>
    <property type="match status" value="1"/>
</dbReference>
<dbReference type="Gene3D" id="3.40.50.2300">
    <property type="match status" value="1"/>
</dbReference>
<evidence type="ECO:0000256" key="2">
    <source>
        <dbReference type="ARBA" id="ARBA00023125"/>
    </source>
</evidence>
<dbReference type="PROSITE" id="PS50043">
    <property type="entry name" value="HTH_LUXR_2"/>
    <property type="match status" value="1"/>
</dbReference>
<evidence type="ECO:0000313" key="6">
    <source>
        <dbReference type="EMBL" id="KST68226.1"/>
    </source>
</evidence>
<dbReference type="Proteomes" id="UP000053372">
    <property type="component" value="Unassembled WGS sequence"/>
</dbReference>
<dbReference type="AlphaFoldDB" id="A0A0V7ZV38"/>
<dbReference type="PRINTS" id="PR00038">
    <property type="entry name" value="HTHLUXR"/>
</dbReference>
<dbReference type="RefSeq" id="WP_027846480.1">
    <property type="nucleotide sequence ID" value="NZ_LMTZ01000076.1"/>
</dbReference>